<evidence type="ECO:0000256" key="1">
    <source>
        <dbReference type="SAM" id="MobiDB-lite"/>
    </source>
</evidence>
<protein>
    <recommendedName>
        <fullName evidence="5">Transmembrane protein</fullName>
    </recommendedName>
</protein>
<gene>
    <name evidence="3" type="ORF">JI435_424970</name>
</gene>
<feature type="transmembrane region" description="Helical" evidence="2">
    <location>
        <begin position="45"/>
        <end position="65"/>
    </location>
</feature>
<evidence type="ECO:0000256" key="2">
    <source>
        <dbReference type="SAM" id="Phobius"/>
    </source>
</evidence>
<dbReference type="VEuPathDB" id="FungiDB:JI435_424970"/>
<evidence type="ECO:0000313" key="4">
    <source>
        <dbReference type="Proteomes" id="UP000663193"/>
    </source>
</evidence>
<feature type="region of interest" description="Disordered" evidence="1">
    <location>
        <begin position="68"/>
        <end position="87"/>
    </location>
</feature>
<reference evidence="4" key="1">
    <citation type="journal article" date="2021" name="BMC Genomics">
        <title>Chromosome-level genome assembly and manually-curated proteome of model necrotroph Parastagonospora nodorum Sn15 reveals a genome-wide trove of candidate effector homologs, and redundancy of virulence-related functions within an accessory chromosome.</title>
        <authorList>
            <person name="Bertazzoni S."/>
            <person name="Jones D.A.B."/>
            <person name="Phan H.T."/>
            <person name="Tan K.-C."/>
            <person name="Hane J.K."/>
        </authorList>
    </citation>
    <scope>NUCLEOTIDE SEQUENCE [LARGE SCALE GENOMIC DNA]</scope>
    <source>
        <strain evidence="4">SN15 / ATCC MYA-4574 / FGSC 10173)</strain>
    </source>
</reference>
<organism evidence="3 4">
    <name type="scientific">Phaeosphaeria nodorum (strain SN15 / ATCC MYA-4574 / FGSC 10173)</name>
    <name type="common">Glume blotch fungus</name>
    <name type="synonym">Parastagonospora nodorum</name>
    <dbReference type="NCBI Taxonomy" id="321614"/>
    <lineage>
        <taxon>Eukaryota</taxon>
        <taxon>Fungi</taxon>
        <taxon>Dikarya</taxon>
        <taxon>Ascomycota</taxon>
        <taxon>Pezizomycotina</taxon>
        <taxon>Dothideomycetes</taxon>
        <taxon>Pleosporomycetidae</taxon>
        <taxon>Pleosporales</taxon>
        <taxon>Pleosporineae</taxon>
        <taxon>Phaeosphaeriaceae</taxon>
        <taxon>Parastagonospora</taxon>
    </lineage>
</organism>
<dbReference type="Proteomes" id="UP000663193">
    <property type="component" value="Chromosome 1"/>
</dbReference>
<keyword evidence="2" id="KW-0812">Transmembrane</keyword>
<keyword evidence="2" id="KW-0472">Membrane</keyword>
<dbReference type="EMBL" id="CP069023">
    <property type="protein sequence ID" value="QRC90083.1"/>
    <property type="molecule type" value="Genomic_DNA"/>
</dbReference>
<dbReference type="AlphaFoldDB" id="A0A7U2ENG1"/>
<keyword evidence="2" id="KW-1133">Transmembrane helix</keyword>
<accession>A0A7U2ENG1</accession>
<feature type="compositionally biased region" description="Basic and acidic residues" evidence="1">
    <location>
        <begin position="78"/>
        <end position="87"/>
    </location>
</feature>
<sequence>MSATLITSVLPISTALFPSSASTATPIDDCGCHLHALSGHVRSAAIAMGSIIAFLMLVILFMWCTRGTDKKKPKKKSKEAMPMRRYN</sequence>
<evidence type="ECO:0000313" key="3">
    <source>
        <dbReference type="EMBL" id="QRC90083.1"/>
    </source>
</evidence>
<evidence type="ECO:0008006" key="5">
    <source>
        <dbReference type="Google" id="ProtNLM"/>
    </source>
</evidence>
<keyword evidence="4" id="KW-1185">Reference proteome</keyword>
<name>A0A7U2ENG1_PHANO</name>
<proteinExistence type="predicted"/>